<dbReference type="CDD" id="cd01650">
    <property type="entry name" value="RT_nLTR_like"/>
    <property type="match status" value="1"/>
</dbReference>
<name>A0ABD3HXZ0_9MARC</name>
<feature type="region of interest" description="Disordered" evidence="1">
    <location>
        <begin position="124"/>
        <end position="148"/>
    </location>
</feature>
<comment type="caution">
    <text evidence="3">The sequence shown here is derived from an EMBL/GenBank/DDBJ whole genome shotgun (WGS) entry which is preliminary data.</text>
</comment>
<evidence type="ECO:0000313" key="4">
    <source>
        <dbReference type="Proteomes" id="UP001633002"/>
    </source>
</evidence>
<organism evidence="3 4">
    <name type="scientific">Riccia sorocarpa</name>
    <dbReference type="NCBI Taxonomy" id="122646"/>
    <lineage>
        <taxon>Eukaryota</taxon>
        <taxon>Viridiplantae</taxon>
        <taxon>Streptophyta</taxon>
        <taxon>Embryophyta</taxon>
        <taxon>Marchantiophyta</taxon>
        <taxon>Marchantiopsida</taxon>
        <taxon>Marchantiidae</taxon>
        <taxon>Marchantiales</taxon>
        <taxon>Ricciaceae</taxon>
        <taxon>Riccia</taxon>
    </lineage>
</organism>
<dbReference type="EMBL" id="JBJQOH010000003">
    <property type="protein sequence ID" value="KAL3694931.1"/>
    <property type="molecule type" value="Genomic_DNA"/>
</dbReference>
<dbReference type="PANTHER" id="PTHR31635:SF196">
    <property type="entry name" value="REVERSE TRANSCRIPTASE DOMAIN-CONTAINING PROTEIN-RELATED"/>
    <property type="match status" value="1"/>
</dbReference>
<dbReference type="AlphaFoldDB" id="A0ABD3HXZ0"/>
<protein>
    <recommendedName>
        <fullName evidence="2">Reverse transcriptase domain-containing protein</fullName>
    </recommendedName>
</protein>
<evidence type="ECO:0000256" key="1">
    <source>
        <dbReference type="SAM" id="MobiDB-lite"/>
    </source>
</evidence>
<reference evidence="3 4" key="1">
    <citation type="submission" date="2024-09" db="EMBL/GenBank/DDBJ databases">
        <title>Chromosome-scale assembly of Riccia sorocarpa.</title>
        <authorList>
            <person name="Paukszto L."/>
        </authorList>
    </citation>
    <scope>NUCLEOTIDE SEQUENCE [LARGE SCALE GENOMIC DNA]</scope>
    <source>
        <strain evidence="3">LP-2024</strain>
        <tissue evidence="3">Aerial parts of the thallus</tissue>
    </source>
</reference>
<feature type="domain" description="Reverse transcriptase" evidence="2">
    <location>
        <begin position="1"/>
        <end position="404"/>
    </location>
</feature>
<feature type="compositionally biased region" description="Polar residues" evidence="1">
    <location>
        <begin position="138"/>
        <end position="147"/>
    </location>
</feature>
<dbReference type="PROSITE" id="PS50878">
    <property type="entry name" value="RT_POL"/>
    <property type="match status" value="1"/>
</dbReference>
<dbReference type="Proteomes" id="UP001633002">
    <property type="component" value="Unassembled WGS sequence"/>
</dbReference>
<proteinExistence type="predicted"/>
<evidence type="ECO:0000259" key="2">
    <source>
        <dbReference type="PROSITE" id="PS50878"/>
    </source>
</evidence>
<sequence>MDAESLRDPVRREKIRIAWEEGWSLSPDPIIAWELAWGWARQEFKVFRKEDRLKLSKLQELQSQLEQMRGQLSANSTPEELIAYQSLEGKVREAELLEASILRRRSRVRTSLYPVYSGSLGAHEYGEAKQNRSHKTSPQKSGKSGETTAEKLEADISTVTLIQTDWKAPCISAQTNLTGSTILPGLVDVDQTGFVDGRSIMDNVVNLKLCQDLVNTTKEATIFCKLDFEKAFDRVQHEYLWDLLAAMNFNQHFISMAQMLISNGQAKVHINGRFTKTFKLQRGVRQGCPVSPLLFAISTQPLMRLFRDAERRGLLTGVTIPRGRPLLHKLFANDSGICITATEQNFECLKLLVEKFERVSGAKLNLGKSVILPMMLERSTPWLERTGCRILNNAEEEKYLGCVIGNEVGEAQHERDLAQKMQKRLTHWTNKFLQWPSKVILVKHVLKALPIYQLLGLGLPDTGYKKLEALCRTFLWGVDSNGKAKTPLIGWERLSTQRKNGGLGLRSFKDTSDSLKMRYVGRMLQGETSEWANILRFLIHNEMKKRARGSEYRWWTPEEGVLLLPEIPSPKNSAARHLIQAWKRGWKDLKAELSQRRIHPTALQLQEVESFQTWLLRVRTDTPTLQNSSSWIWKGDSTGWKGWQRPAQFWNKLLTSKESPEVLSNKWTIGGQRFTWAERWRHLWKCRGTLRSKLWVWRVLKHGFFTGERAERMGVSNDPCRRCGRTSESISHLFWSCSQAELIWDKLRNRSARANSSFRIHGNILDTIDEALYNNKRGGTLLQIMAAALQAIWKDRNSKIFRNQDTTTPIELILNQARWEIEGDMNSSNNPLAWTANLQKLQEITSLLDANITTPRVMGSADDQRNNGVQQAIFGERTSNEGRHLQFSRTQHSVDRNQNDEIAVQQRTLTNSLDRTRNRGAESAFSFGRNDNFGSQT</sequence>
<dbReference type="Pfam" id="PF00078">
    <property type="entry name" value="RVT_1"/>
    <property type="match status" value="1"/>
</dbReference>
<dbReference type="Pfam" id="PF13966">
    <property type="entry name" value="zf-RVT"/>
    <property type="match status" value="1"/>
</dbReference>
<dbReference type="InterPro" id="IPR000477">
    <property type="entry name" value="RT_dom"/>
</dbReference>
<dbReference type="InterPro" id="IPR026960">
    <property type="entry name" value="RVT-Znf"/>
</dbReference>
<evidence type="ECO:0000313" key="3">
    <source>
        <dbReference type="EMBL" id="KAL3694931.1"/>
    </source>
</evidence>
<feature type="region of interest" description="Disordered" evidence="1">
    <location>
        <begin position="914"/>
        <end position="937"/>
    </location>
</feature>
<keyword evidence="4" id="KW-1185">Reference proteome</keyword>
<dbReference type="PANTHER" id="PTHR31635">
    <property type="entry name" value="REVERSE TRANSCRIPTASE DOMAIN-CONTAINING PROTEIN-RELATED"/>
    <property type="match status" value="1"/>
</dbReference>
<gene>
    <name evidence="3" type="ORF">R1sor_008582</name>
</gene>
<accession>A0ABD3HXZ0</accession>
<dbReference type="InterPro" id="IPR043502">
    <property type="entry name" value="DNA/RNA_pol_sf"/>
</dbReference>
<dbReference type="SUPFAM" id="SSF56672">
    <property type="entry name" value="DNA/RNA polymerases"/>
    <property type="match status" value="1"/>
</dbReference>